<dbReference type="EMBL" id="PVTE01000021">
    <property type="protein sequence ID" value="PRY32513.1"/>
    <property type="molecule type" value="Genomic_DNA"/>
</dbReference>
<dbReference type="Gene3D" id="3.10.450.30">
    <property type="entry name" value="Microbial ribonucleases"/>
    <property type="match status" value="1"/>
</dbReference>
<dbReference type="SUPFAM" id="SSF53933">
    <property type="entry name" value="Microbial ribonucleases"/>
    <property type="match status" value="1"/>
</dbReference>
<sequence>MKSHPFSTLIRFSLLLSLLFSTVACRGNEQRTSQQPTADVQQQPARHKRHHRHQSEQSTDNQATTSALAIPDYVRTVLAYVRTNHRAPKGYVGGRTFGNYERQLPIQNSTGQRLRYQEWDVKPKIQGQNRGAERLVTSSDDHAYYTRDHYRSFTEIE</sequence>
<protein>
    <submittedName>
        <fullName evidence="5">Ribonuclease</fullName>
    </submittedName>
</protein>
<reference evidence="5 6" key="1">
    <citation type="submission" date="2018-03" db="EMBL/GenBank/DDBJ databases">
        <title>Genomic Encyclopedia of Archaeal and Bacterial Type Strains, Phase II (KMG-II): from individual species to whole genera.</title>
        <authorList>
            <person name="Goeker M."/>
        </authorList>
    </citation>
    <scope>NUCLEOTIDE SEQUENCE [LARGE SCALE GENOMIC DNA]</scope>
    <source>
        <strain evidence="5 6">DSM 28354</strain>
    </source>
</reference>
<feature type="signal peptide" evidence="4">
    <location>
        <begin position="1"/>
        <end position="26"/>
    </location>
</feature>
<evidence type="ECO:0000313" key="6">
    <source>
        <dbReference type="Proteomes" id="UP000238375"/>
    </source>
</evidence>
<organism evidence="5 6">
    <name type="scientific">Spirosoma oryzae</name>
    <dbReference type="NCBI Taxonomy" id="1469603"/>
    <lineage>
        <taxon>Bacteria</taxon>
        <taxon>Pseudomonadati</taxon>
        <taxon>Bacteroidota</taxon>
        <taxon>Cytophagia</taxon>
        <taxon>Cytophagales</taxon>
        <taxon>Cytophagaceae</taxon>
        <taxon>Spirosoma</taxon>
    </lineage>
</organism>
<proteinExistence type="predicted"/>
<evidence type="ECO:0000256" key="4">
    <source>
        <dbReference type="SAM" id="SignalP"/>
    </source>
</evidence>
<evidence type="ECO:0000256" key="3">
    <source>
        <dbReference type="SAM" id="MobiDB-lite"/>
    </source>
</evidence>
<feature type="compositionally biased region" description="Polar residues" evidence="3">
    <location>
        <begin position="30"/>
        <end position="44"/>
    </location>
</feature>
<evidence type="ECO:0000256" key="1">
    <source>
        <dbReference type="ARBA" id="ARBA00022722"/>
    </source>
</evidence>
<feature type="chain" id="PRO_5015506159" evidence="4">
    <location>
        <begin position="27"/>
        <end position="157"/>
    </location>
</feature>
<keyword evidence="2" id="KW-0378">Hydrolase</keyword>
<accession>A0A2T0SGM0</accession>
<dbReference type="Proteomes" id="UP000238375">
    <property type="component" value="Unassembled WGS sequence"/>
</dbReference>
<gene>
    <name evidence="5" type="ORF">CLV58_12113</name>
</gene>
<dbReference type="InterPro" id="IPR000026">
    <property type="entry name" value="N1-like"/>
</dbReference>
<keyword evidence="6" id="KW-1185">Reference proteome</keyword>
<comment type="caution">
    <text evidence="5">The sequence shown here is derived from an EMBL/GenBank/DDBJ whole genome shotgun (WGS) entry which is preliminary data.</text>
</comment>
<evidence type="ECO:0000313" key="5">
    <source>
        <dbReference type="EMBL" id="PRY32513.1"/>
    </source>
</evidence>
<dbReference type="GO" id="GO:0016787">
    <property type="term" value="F:hydrolase activity"/>
    <property type="evidence" value="ECO:0007669"/>
    <property type="project" value="UniProtKB-KW"/>
</dbReference>
<dbReference type="PROSITE" id="PS51257">
    <property type="entry name" value="PROKAR_LIPOPROTEIN"/>
    <property type="match status" value="1"/>
</dbReference>
<dbReference type="OrthoDB" id="9803442at2"/>
<keyword evidence="1" id="KW-0540">Nuclease</keyword>
<keyword evidence="4" id="KW-0732">Signal</keyword>
<dbReference type="GO" id="GO:0003723">
    <property type="term" value="F:RNA binding"/>
    <property type="evidence" value="ECO:0007669"/>
    <property type="project" value="InterPro"/>
</dbReference>
<feature type="compositionally biased region" description="Polar residues" evidence="3">
    <location>
        <begin position="56"/>
        <end position="66"/>
    </location>
</feature>
<dbReference type="InterPro" id="IPR016191">
    <property type="entry name" value="Ribonuclease/ribotoxin"/>
</dbReference>
<evidence type="ECO:0000256" key="2">
    <source>
        <dbReference type="ARBA" id="ARBA00022801"/>
    </source>
</evidence>
<dbReference type="GO" id="GO:0004521">
    <property type="term" value="F:RNA endonuclease activity"/>
    <property type="evidence" value="ECO:0007669"/>
    <property type="project" value="InterPro"/>
</dbReference>
<feature type="region of interest" description="Disordered" evidence="3">
    <location>
        <begin position="29"/>
        <end position="66"/>
    </location>
</feature>
<dbReference type="Pfam" id="PF00545">
    <property type="entry name" value="Ribonuclease"/>
    <property type="match status" value="1"/>
</dbReference>
<dbReference type="AlphaFoldDB" id="A0A2T0SGM0"/>
<name>A0A2T0SGM0_9BACT</name>